<proteinExistence type="predicted"/>
<reference evidence="1" key="1">
    <citation type="journal article" date="2021" name="bioRxiv">
        <title>Whole Genome Assembly and Annotation of Northern Wild Rice, Zizania palustris L., Supports a Whole Genome Duplication in the Zizania Genus.</title>
        <authorList>
            <person name="Haas M."/>
            <person name="Kono T."/>
            <person name="Macchietto M."/>
            <person name="Millas R."/>
            <person name="McGilp L."/>
            <person name="Shao M."/>
            <person name="Duquette J."/>
            <person name="Hirsch C.N."/>
            <person name="Kimball J."/>
        </authorList>
    </citation>
    <scope>NUCLEOTIDE SEQUENCE</scope>
    <source>
        <tissue evidence="1">Fresh leaf tissue</tissue>
    </source>
</reference>
<evidence type="ECO:0000313" key="1">
    <source>
        <dbReference type="EMBL" id="KAG8070997.1"/>
    </source>
</evidence>
<dbReference type="EMBL" id="JAAALK010000283">
    <property type="protein sequence ID" value="KAG8070997.1"/>
    <property type="molecule type" value="Genomic_DNA"/>
</dbReference>
<comment type="caution">
    <text evidence="1">The sequence shown here is derived from an EMBL/GenBank/DDBJ whole genome shotgun (WGS) entry which is preliminary data.</text>
</comment>
<evidence type="ECO:0000313" key="2">
    <source>
        <dbReference type="Proteomes" id="UP000729402"/>
    </source>
</evidence>
<dbReference type="AlphaFoldDB" id="A0A8J5VHJ9"/>
<dbReference type="Proteomes" id="UP000729402">
    <property type="component" value="Unassembled WGS sequence"/>
</dbReference>
<keyword evidence="2" id="KW-1185">Reference proteome</keyword>
<reference evidence="1" key="2">
    <citation type="submission" date="2021-02" db="EMBL/GenBank/DDBJ databases">
        <authorList>
            <person name="Kimball J.A."/>
            <person name="Haas M.W."/>
            <person name="Macchietto M."/>
            <person name="Kono T."/>
            <person name="Duquette J."/>
            <person name="Shao M."/>
        </authorList>
    </citation>
    <scope>NUCLEOTIDE SEQUENCE</scope>
    <source>
        <tissue evidence="1">Fresh leaf tissue</tissue>
    </source>
</reference>
<sequence>MGLVMDDGWPDGGGHGLGGRYFRGSLACDLWLHGRYLSSYLYSTAVLPPLLPESTRGCQAKGSQSQQRLQLLPLATHTFSSDSAVPGGRWSPYPTLSLHLFYSSNPPLF</sequence>
<accession>A0A8J5VHJ9</accession>
<gene>
    <name evidence="1" type="ORF">GUJ93_ZPchr0006g41931</name>
</gene>
<protein>
    <submittedName>
        <fullName evidence="1">Uncharacterized protein</fullName>
    </submittedName>
</protein>
<organism evidence="1 2">
    <name type="scientific">Zizania palustris</name>
    <name type="common">Northern wild rice</name>
    <dbReference type="NCBI Taxonomy" id="103762"/>
    <lineage>
        <taxon>Eukaryota</taxon>
        <taxon>Viridiplantae</taxon>
        <taxon>Streptophyta</taxon>
        <taxon>Embryophyta</taxon>
        <taxon>Tracheophyta</taxon>
        <taxon>Spermatophyta</taxon>
        <taxon>Magnoliopsida</taxon>
        <taxon>Liliopsida</taxon>
        <taxon>Poales</taxon>
        <taxon>Poaceae</taxon>
        <taxon>BOP clade</taxon>
        <taxon>Oryzoideae</taxon>
        <taxon>Oryzeae</taxon>
        <taxon>Zizaniinae</taxon>
        <taxon>Zizania</taxon>
    </lineage>
</organism>
<name>A0A8J5VHJ9_ZIZPA</name>